<dbReference type="GO" id="GO:0004364">
    <property type="term" value="F:glutathione transferase activity"/>
    <property type="evidence" value="ECO:0007669"/>
    <property type="project" value="TreeGrafter"/>
</dbReference>
<feature type="domain" description="GST N-terminal" evidence="1">
    <location>
        <begin position="15"/>
        <end position="104"/>
    </location>
</feature>
<dbReference type="Proteomes" id="UP001221413">
    <property type="component" value="Unassembled WGS sequence"/>
</dbReference>
<dbReference type="InterPro" id="IPR010987">
    <property type="entry name" value="Glutathione-S-Trfase_C-like"/>
</dbReference>
<dbReference type="InterPro" id="IPR004046">
    <property type="entry name" value="GST_C"/>
</dbReference>
<dbReference type="Gene3D" id="1.20.1050.10">
    <property type="match status" value="1"/>
</dbReference>
<reference evidence="3" key="1">
    <citation type="submission" date="2023-01" db="EMBL/GenBank/DDBJ databases">
        <title>The chitinases involved in constricting ring structure development in the nematode-trapping fungus Drechslerella dactyloides.</title>
        <authorList>
            <person name="Wang R."/>
            <person name="Zhang L."/>
            <person name="Tang P."/>
            <person name="Li S."/>
            <person name="Liang L."/>
        </authorList>
    </citation>
    <scope>NUCLEOTIDE SEQUENCE</scope>
    <source>
        <strain evidence="3">YMF1.00031</strain>
    </source>
</reference>
<dbReference type="SUPFAM" id="SSF52833">
    <property type="entry name" value="Thioredoxin-like"/>
    <property type="match status" value="1"/>
</dbReference>
<protein>
    <recommendedName>
        <fullName evidence="5">Glutathione S-transferase</fullName>
    </recommendedName>
</protein>
<proteinExistence type="predicted"/>
<dbReference type="Pfam" id="PF14497">
    <property type="entry name" value="GST_C_3"/>
    <property type="match status" value="1"/>
</dbReference>
<organism evidence="3 4">
    <name type="scientific">Drechslerella dactyloides</name>
    <name type="common">Nematode-trapping fungus</name>
    <name type="synonym">Arthrobotrys dactyloides</name>
    <dbReference type="NCBI Taxonomy" id="74499"/>
    <lineage>
        <taxon>Eukaryota</taxon>
        <taxon>Fungi</taxon>
        <taxon>Dikarya</taxon>
        <taxon>Ascomycota</taxon>
        <taxon>Pezizomycotina</taxon>
        <taxon>Orbiliomycetes</taxon>
        <taxon>Orbiliales</taxon>
        <taxon>Orbiliaceae</taxon>
        <taxon>Drechslerella</taxon>
    </lineage>
</organism>
<evidence type="ECO:0000259" key="1">
    <source>
        <dbReference type="PROSITE" id="PS50404"/>
    </source>
</evidence>
<evidence type="ECO:0000259" key="2">
    <source>
        <dbReference type="PROSITE" id="PS50405"/>
    </source>
</evidence>
<sequence length="263" mass="29787">MAEGQPAKKAKLDVKYELLYWPSMPGRGEFVRLALEASGVPYKDTANQEDNGIQKMLAVLKDTQSHAPVLCPPLLRVHGDDGPLIISQTPNILLYLGDHEPVAPATNDKYLVHQYALTALDLTNEAHNVHHPVAISQYYDDQKPEAVRAAAEFRGERIPKFFGYFDRALTYNKSSSGGDDRGYAYLVGDKVTYADTTVWQVVDGVSFAFPAKVKEMREKGECKELWAFYDGLKKEEWLSSYLESSRRMKYSDGIFRYYKELDV</sequence>
<accession>A0AAD6NHG5</accession>
<evidence type="ECO:0008006" key="5">
    <source>
        <dbReference type="Google" id="ProtNLM"/>
    </source>
</evidence>
<dbReference type="EMBL" id="JAQGDS010000008">
    <property type="protein sequence ID" value="KAJ6258322.1"/>
    <property type="molecule type" value="Genomic_DNA"/>
</dbReference>
<dbReference type="InterPro" id="IPR036282">
    <property type="entry name" value="Glutathione-S-Trfase_C_sf"/>
</dbReference>
<dbReference type="CDD" id="cd03192">
    <property type="entry name" value="GST_C_Sigma_like"/>
    <property type="match status" value="1"/>
</dbReference>
<keyword evidence="4" id="KW-1185">Reference proteome</keyword>
<dbReference type="PROSITE" id="PS50405">
    <property type="entry name" value="GST_CTER"/>
    <property type="match status" value="1"/>
</dbReference>
<dbReference type="SUPFAM" id="SSF47616">
    <property type="entry name" value="GST C-terminal domain-like"/>
    <property type="match status" value="1"/>
</dbReference>
<dbReference type="InterPro" id="IPR050213">
    <property type="entry name" value="GST_superfamily"/>
</dbReference>
<dbReference type="GO" id="GO:0006749">
    <property type="term" value="P:glutathione metabolic process"/>
    <property type="evidence" value="ECO:0007669"/>
    <property type="project" value="TreeGrafter"/>
</dbReference>
<gene>
    <name evidence="3" type="ORF">Dda_6362</name>
</gene>
<dbReference type="InterPro" id="IPR004045">
    <property type="entry name" value="Glutathione_S-Trfase_N"/>
</dbReference>
<evidence type="ECO:0000313" key="3">
    <source>
        <dbReference type="EMBL" id="KAJ6258322.1"/>
    </source>
</evidence>
<dbReference type="AlphaFoldDB" id="A0AAD6NHG5"/>
<comment type="caution">
    <text evidence="3">The sequence shown here is derived from an EMBL/GenBank/DDBJ whole genome shotgun (WGS) entry which is preliminary data.</text>
</comment>
<feature type="domain" description="GST C-terminal" evidence="2">
    <location>
        <begin position="105"/>
        <end position="251"/>
    </location>
</feature>
<name>A0AAD6NHG5_DREDA</name>
<dbReference type="PANTHER" id="PTHR11571">
    <property type="entry name" value="GLUTATHIONE S-TRANSFERASE"/>
    <property type="match status" value="1"/>
</dbReference>
<dbReference type="InterPro" id="IPR036249">
    <property type="entry name" value="Thioredoxin-like_sf"/>
</dbReference>
<dbReference type="Gene3D" id="3.40.30.10">
    <property type="entry name" value="Glutaredoxin"/>
    <property type="match status" value="1"/>
</dbReference>
<dbReference type="PANTHER" id="PTHR11571:SF263">
    <property type="entry name" value="GLUTATHIONE S-TRANSFERASE"/>
    <property type="match status" value="1"/>
</dbReference>
<evidence type="ECO:0000313" key="4">
    <source>
        <dbReference type="Proteomes" id="UP001221413"/>
    </source>
</evidence>
<dbReference type="PROSITE" id="PS50404">
    <property type="entry name" value="GST_NTER"/>
    <property type="match status" value="1"/>
</dbReference>